<name>A0A9D5DHQ3_9CRYT</name>
<dbReference type="GO" id="GO:0005794">
    <property type="term" value="C:Golgi apparatus"/>
    <property type="evidence" value="ECO:0007669"/>
    <property type="project" value="TreeGrafter"/>
</dbReference>
<gene>
    <name evidence="8" type="ORF">OJ253_997</name>
</gene>
<accession>A0A9D5DHQ3</accession>
<evidence type="ECO:0000256" key="2">
    <source>
        <dbReference type="ARBA" id="ARBA00009457"/>
    </source>
</evidence>
<dbReference type="EMBL" id="JAPCXC010000019">
    <property type="protein sequence ID" value="KAJ1611028.1"/>
    <property type="molecule type" value="Genomic_DNA"/>
</dbReference>
<dbReference type="Proteomes" id="UP001067231">
    <property type="component" value="Unassembled WGS sequence"/>
</dbReference>
<keyword evidence="5 7" id="KW-0472">Membrane</keyword>
<feature type="region of interest" description="Disordered" evidence="6">
    <location>
        <begin position="1"/>
        <end position="38"/>
    </location>
</feature>
<sequence length="413" mass="47844">MESMGANSHNRHEQNISESSNNEHFSGGHDINMYNTDSNMNETEADETIINDHVSPEIIMGEELKVPHNFENHSIIGMKNEKSEQSYFNICNNKFINNGLDKWVPVYTPKYLIFIYLVVGITFITIGAYLHIVSSNTIECIVGYDDSPGNGITTDTLVEIRSENCNPSNIGGGEIKYLYGDYFIYYQLRNFYQNNKSYINSRNDRQLSGELITNENELSDCYPLIKDKYGKILYPCGIAAYTIFNDTYMLFDGQNDPVEIDDSIETITFKSDRVNYKNIPENELINHQFNDWLSKEIFPGRIENPHFIVWMKYSAFSTFNKIYGKLHSKKNKLILPLKIHIKNRYPVHLFNGSKYIVISQNTIFGGKNPYFGILYIVSGLLFIILSIYYILRNYCNNSNHSLGDFRYLYWNST</sequence>
<dbReference type="AlphaFoldDB" id="A0A9D5DHQ3"/>
<evidence type="ECO:0000256" key="1">
    <source>
        <dbReference type="ARBA" id="ARBA00004141"/>
    </source>
</evidence>
<dbReference type="Pfam" id="PF03381">
    <property type="entry name" value="CDC50"/>
    <property type="match status" value="1"/>
</dbReference>
<dbReference type="PANTHER" id="PTHR10926:SF0">
    <property type="entry name" value="CDC50, ISOFORM A"/>
    <property type="match status" value="1"/>
</dbReference>
<dbReference type="OrthoDB" id="340608at2759"/>
<protein>
    <submittedName>
        <fullName evidence="8">Transmembrane domain-containing protein</fullName>
    </submittedName>
</protein>
<comment type="similarity">
    <text evidence="2">Belongs to the CDC50/LEM3 family.</text>
</comment>
<keyword evidence="4 7" id="KW-1133">Transmembrane helix</keyword>
<feature type="transmembrane region" description="Helical" evidence="7">
    <location>
        <begin position="111"/>
        <end position="132"/>
    </location>
</feature>
<evidence type="ECO:0000256" key="3">
    <source>
        <dbReference type="ARBA" id="ARBA00022692"/>
    </source>
</evidence>
<comment type="subcellular location">
    <subcellularLocation>
        <location evidence="1">Membrane</location>
        <topology evidence="1">Multi-pass membrane protein</topology>
    </subcellularLocation>
</comment>
<evidence type="ECO:0000313" key="8">
    <source>
        <dbReference type="EMBL" id="KAJ1611028.1"/>
    </source>
</evidence>
<dbReference type="GO" id="GO:0005783">
    <property type="term" value="C:endoplasmic reticulum"/>
    <property type="evidence" value="ECO:0007669"/>
    <property type="project" value="TreeGrafter"/>
</dbReference>
<comment type="caution">
    <text evidence="8">The sequence shown here is derived from an EMBL/GenBank/DDBJ whole genome shotgun (WGS) entry which is preliminary data.</text>
</comment>
<dbReference type="PANTHER" id="PTHR10926">
    <property type="entry name" value="CELL CYCLE CONTROL PROTEIN 50"/>
    <property type="match status" value="1"/>
</dbReference>
<dbReference type="GO" id="GO:0005886">
    <property type="term" value="C:plasma membrane"/>
    <property type="evidence" value="ECO:0007669"/>
    <property type="project" value="TreeGrafter"/>
</dbReference>
<reference evidence="8" key="1">
    <citation type="submission" date="2022-10" db="EMBL/GenBank/DDBJ databases">
        <title>Adaptive evolution leads to modifications in subtelomeric GC content in a zoonotic Cryptosporidium species.</title>
        <authorList>
            <person name="Li J."/>
            <person name="Feng Y."/>
            <person name="Xiao L."/>
        </authorList>
    </citation>
    <scope>NUCLEOTIDE SEQUENCE</scope>
    <source>
        <strain evidence="8">33844</strain>
    </source>
</reference>
<feature type="transmembrane region" description="Helical" evidence="7">
    <location>
        <begin position="370"/>
        <end position="391"/>
    </location>
</feature>
<proteinExistence type="inferred from homology"/>
<evidence type="ECO:0000256" key="6">
    <source>
        <dbReference type="SAM" id="MobiDB-lite"/>
    </source>
</evidence>
<dbReference type="InterPro" id="IPR005045">
    <property type="entry name" value="CDC50/LEM3_fam"/>
</dbReference>
<evidence type="ECO:0000256" key="7">
    <source>
        <dbReference type="SAM" id="Phobius"/>
    </source>
</evidence>
<evidence type="ECO:0000256" key="4">
    <source>
        <dbReference type="ARBA" id="ARBA00022989"/>
    </source>
</evidence>
<keyword evidence="3 7" id="KW-0812">Transmembrane</keyword>
<organism evidence="8">
    <name type="scientific">Cryptosporidium canis</name>
    <dbReference type="NCBI Taxonomy" id="195482"/>
    <lineage>
        <taxon>Eukaryota</taxon>
        <taxon>Sar</taxon>
        <taxon>Alveolata</taxon>
        <taxon>Apicomplexa</taxon>
        <taxon>Conoidasida</taxon>
        <taxon>Coccidia</taxon>
        <taxon>Eucoccidiorida</taxon>
        <taxon>Eimeriorina</taxon>
        <taxon>Cryptosporidiidae</taxon>
        <taxon>Cryptosporidium</taxon>
    </lineage>
</organism>
<evidence type="ECO:0000256" key="5">
    <source>
        <dbReference type="ARBA" id="ARBA00023136"/>
    </source>
</evidence>